<dbReference type="AlphaFoldDB" id="A0A4Z2DYM4"/>
<dbReference type="EMBL" id="SRLO01027454">
    <property type="protein sequence ID" value="TNN21528.1"/>
    <property type="molecule type" value="Genomic_DNA"/>
</dbReference>
<name>A0A4Z2DYM4_9TELE</name>
<dbReference type="GO" id="GO:0097193">
    <property type="term" value="P:intrinsic apoptotic signaling pathway"/>
    <property type="evidence" value="ECO:0007669"/>
    <property type="project" value="TreeGrafter"/>
</dbReference>
<sequence>MKYKCWFWFSSCVSVSFLAIGGGAAVAVLGAPLVLGAVGFTTAGIAVGSYGAAMMSAAAAANGGAVAAGSTVAVLQAWGKHR</sequence>
<comment type="subcellular location">
    <subcellularLocation>
        <location evidence="1">Membrane</location>
        <topology evidence="1">Multi-pass membrane protein</topology>
    </subcellularLocation>
</comment>
<dbReference type="Proteomes" id="UP000314294">
    <property type="component" value="Unassembled WGS sequence"/>
</dbReference>
<accession>A0A4Z2DYM4</accession>
<evidence type="ECO:0000256" key="2">
    <source>
        <dbReference type="ARBA" id="ARBA00007262"/>
    </source>
</evidence>
<dbReference type="InterPro" id="IPR009311">
    <property type="entry name" value="IFI6/IFI27-like"/>
</dbReference>
<evidence type="ECO:0000313" key="7">
    <source>
        <dbReference type="EMBL" id="TNN21528.1"/>
    </source>
</evidence>
<gene>
    <name evidence="7" type="primary">Ifi27l2a_1</name>
    <name evidence="7" type="ORF">EYF80_068361</name>
</gene>
<dbReference type="GO" id="GO:0001836">
    <property type="term" value="P:release of cytochrome c from mitochondria"/>
    <property type="evidence" value="ECO:0007669"/>
    <property type="project" value="TreeGrafter"/>
</dbReference>
<protein>
    <submittedName>
        <fullName evidence="7">Interferon alpha-inducible protein 27-like protein 2A</fullName>
    </submittedName>
</protein>
<evidence type="ECO:0000256" key="3">
    <source>
        <dbReference type="ARBA" id="ARBA00022692"/>
    </source>
</evidence>
<dbReference type="PANTHER" id="PTHR16932:SF18">
    <property type="entry name" value="INTERFERON, ALPHA-INDUCIBLE PROTEIN 27-LIKE 2"/>
    <property type="match status" value="1"/>
</dbReference>
<dbReference type="PANTHER" id="PTHR16932">
    <property type="entry name" value="INTERFERON ALPHA-INDUCIBLE PROTEIN 27"/>
    <property type="match status" value="1"/>
</dbReference>
<feature type="transmembrane region" description="Helical" evidence="6">
    <location>
        <begin position="52"/>
        <end position="75"/>
    </location>
</feature>
<comment type="caution">
    <text evidence="7">The sequence shown here is derived from an EMBL/GenBank/DDBJ whole genome shotgun (WGS) entry which is preliminary data.</text>
</comment>
<dbReference type="Pfam" id="PF06140">
    <property type="entry name" value="Ifi-6-16"/>
    <property type="match status" value="1"/>
</dbReference>
<keyword evidence="8" id="KW-1185">Reference proteome</keyword>
<evidence type="ECO:0000256" key="6">
    <source>
        <dbReference type="SAM" id="Phobius"/>
    </source>
</evidence>
<keyword evidence="5 6" id="KW-0472">Membrane</keyword>
<keyword evidence="4 6" id="KW-1133">Transmembrane helix</keyword>
<comment type="similarity">
    <text evidence="2">Belongs to the IFI6/IFI27 family.</text>
</comment>
<evidence type="ECO:0000256" key="5">
    <source>
        <dbReference type="ARBA" id="ARBA00023136"/>
    </source>
</evidence>
<organism evidence="7 8">
    <name type="scientific">Liparis tanakae</name>
    <name type="common">Tanaka's snailfish</name>
    <dbReference type="NCBI Taxonomy" id="230148"/>
    <lineage>
        <taxon>Eukaryota</taxon>
        <taxon>Metazoa</taxon>
        <taxon>Chordata</taxon>
        <taxon>Craniata</taxon>
        <taxon>Vertebrata</taxon>
        <taxon>Euteleostomi</taxon>
        <taxon>Actinopterygii</taxon>
        <taxon>Neopterygii</taxon>
        <taxon>Teleostei</taxon>
        <taxon>Neoteleostei</taxon>
        <taxon>Acanthomorphata</taxon>
        <taxon>Eupercaria</taxon>
        <taxon>Perciformes</taxon>
        <taxon>Cottioidei</taxon>
        <taxon>Cottales</taxon>
        <taxon>Liparidae</taxon>
        <taxon>Liparis</taxon>
    </lineage>
</organism>
<reference evidence="7 8" key="1">
    <citation type="submission" date="2019-03" db="EMBL/GenBank/DDBJ databases">
        <title>First draft genome of Liparis tanakae, snailfish: a comprehensive survey of snailfish specific genes.</title>
        <authorList>
            <person name="Kim W."/>
            <person name="Song I."/>
            <person name="Jeong J.-H."/>
            <person name="Kim D."/>
            <person name="Kim S."/>
            <person name="Ryu S."/>
            <person name="Song J.Y."/>
            <person name="Lee S.K."/>
        </authorList>
    </citation>
    <scope>NUCLEOTIDE SEQUENCE [LARGE SCALE GENOMIC DNA]</scope>
    <source>
        <tissue evidence="7">Muscle</tissue>
    </source>
</reference>
<dbReference type="Gene3D" id="6.10.110.10">
    <property type="match status" value="1"/>
</dbReference>
<proteinExistence type="inferred from homology"/>
<dbReference type="InterPro" id="IPR038213">
    <property type="entry name" value="IFI6/IFI27-like_sf"/>
</dbReference>
<evidence type="ECO:0000313" key="8">
    <source>
        <dbReference type="Proteomes" id="UP000314294"/>
    </source>
</evidence>
<keyword evidence="3 6" id="KW-0812">Transmembrane</keyword>
<evidence type="ECO:0000256" key="4">
    <source>
        <dbReference type="ARBA" id="ARBA00022989"/>
    </source>
</evidence>
<dbReference type="GO" id="GO:0031966">
    <property type="term" value="C:mitochondrial membrane"/>
    <property type="evidence" value="ECO:0007669"/>
    <property type="project" value="TreeGrafter"/>
</dbReference>
<evidence type="ECO:0000256" key="1">
    <source>
        <dbReference type="ARBA" id="ARBA00004141"/>
    </source>
</evidence>